<keyword evidence="5" id="KW-1185">Reference proteome</keyword>
<protein>
    <submittedName>
        <fullName evidence="4">CBS domain-containing protein</fullName>
    </submittedName>
</protein>
<sequence>MEVTRPMDIANIATPDFVEVDADKRLGKVRSIFERENSHGIIVTDDGEYAGVIGEKQLVRSRMEDDTKSSAVMKSAPKIDRHEDVREAARMLVEGDTRIAPVFEGEKLYGIVTGNDILEAVLENLDAISVEDILTEDVVTIGEKSHVGQAINRLRENGISRLPVTDDDGKLTGVLTTHDIIEFSVRNADRQGRGDRRGDIDRMLDLPVYDLMSSPVITATPGETVQEAVSRMFENDIEGLVVTPTDSDAEVLGVLTKTDVLRALTFTEEEQMDVQITNIGLLETLTRENVVESITQVVDKYQQMQVLHAHVRFHEHKEKLRGTPLIQCQVRLRTSHGQVAGSGEGYGAEHAFHVALDKLERNVLELKGVNADEKYQGQVMRKLGDL</sequence>
<feature type="domain" description="CBS" evidence="3">
    <location>
        <begin position="134"/>
        <end position="190"/>
    </location>
</feature>
<dbReference type="InterPro" id="IPR051257">
    <property type="entry name" value="Diverse_CBS-Domain"/>
</dbReference>
<evidence type="ECO:0000256" key="1">
    <source>
        <dbReference type="ARBA" id="ARBA00023122"/>
    </source>
</evidence>
<dbReference type="Gene3D" id="3.10.580.10">
    <property type="entry name" value="CBS-domain"/>
    <property type="match status" value="3"/>
</dbReference>
<organism evidence="4 5">
    <name type="scientific">Halogeometricum rufum</name>
    <dbReference type="NCBI Taxonomy" id="553469"/>
    <lineage>
        <taxon>Archaea</taxon>
        <taxon>Methanobacteriati</taxon>
        <taxon>Methanobacteriota</taxon>
        <taxon>Stenosarchaea group</taxon>
        <taxon>Halobacteria</taxon>
        <taxon>Halobacteriales</taxon>
        <taxon>Haloferacaceae</taxon>
        <taxon>Halogeometricum</taxon>
    </lineage>
</organism>
<dbReference type="PROSITE" id="PS51371">
    <property type="entry name" value="CBS"/>
    <property type="match status" value="4"/>
</dbReference>
<dbReference type="PIRSF" id="PIRSF036983">
    <property type="entry name" value="UCP_2CBS_MJ1404"/>
    <property type="match status" value="1"/>
</dbReference>
<dbReference type="STRING" id="553469.SAMN04487947_2684"/>
<dbReference type="AlphaFoldDB" id="A0A1I6I048"/>
<dbReference type="EMBL" id="FOYT01000002">
    <property type="protein sequence ID" value="SFR59840.1"/>
    <property type="molecule type" value="Genomic_DNA"/>
</dbReference>
<dbReference type="InterPro" id="IPR000644">
    <property type="entry name" value="CBS_dom"/>
</dbReference>
<dbReference type="CDD" id="cd17780">
    <property type="entry name" value="CBS_pair_arch1_repeat1"/>
    <property type="match status" value="1"/>
</dbReference>
<name>A0A1I6I048_9EURY</name>
<evidence type="ECO:0000259" key="3">
    <source>
        <dbReference type="PROSITE" id="PS51371"/>
    </source>
</evidence>
<feature type="domain" description="CBS" evidence="3">
    <location>
        <begin position="212"/>
        <end position="274"/>
    </location>
</feature>
<evidence type="ECO:0000313" key="4">
    <source>
        <dbReference type="EMBL" id="SFR59840.1"/>
    </source>
</evidence>
<dbReference type="PANTHER" id="PTHR43080">
    <property type="entry name" value="CBS DOMAIN-CONTAINING PROTEIN CBSX3, MITOCHONDRIAL"/>
    <property type="match status" value="1"/>
</dbReference>
<dbReference type="SUPFAM" id="SSF54631">
    <property type="entry name" value="CBS-domain pair"/>
    <property type="match status" value="2"/>
</dbReference>
<dbReference type="SMART" id="SM00116">
    <property type="entry name" value="CBS"/>
    <property type="match status" value="4"/>
</dbReference>
<accession>A0A1I6I048</accession>
<feature type="domain" description="CBS" evidence="3">
    <location>
        <begin position="72"/>
        <end position="127"/>
    </location>
</feature>
<gene>
    <name evidence="4" type="ORF">SAMN04487947_2684</name>
</gene>
<dbReference type="Proteomes" id="UP000198531">
    <property type="component" value="Unassembled WGS sequence"/>
</dbReference>
<evidence type="ECO:0000256" key="2">
    <source>
        <dbReference type="PROSITE-ProRule" id="PRU00703"/>
    </source>
</evidence>
<dbReference type="InterPro" id="IPR036567">
    <property type="entry name" value="RHF-like"/>
</dbReference>
<dbReference type="SUPFAM" id="SSF69754">
    <property type="entry name" value="Ribosome binding protein Y (YfiA homologue)"/>
    <property type="match status" value="1"/>
</dbReference>
<reference evidence="5" key="1">
    <citation type="submission" date="2016-10" db="EMBL/GenBank/DDBJ databases">
        <authorList>
            <person name="Varghese N."/>
            <person name="Submissions S."/>
        </authorList>
    </citation>
    <scope>NUCLEOTIDE SEQUENCE [LARGE SCALE GENOMIC DNA]</scope>
    <source>
        <strain evidence="5">CGMCC 1.7736</strain>
    </source>
</reference>
<dbReference type="InterPro" id="IPR014651">
    <property type="entry name" value="UCP036983_2CBS_MJ1404"/>
</dbReference>
<feature type="domain" description="CBS" evidence="3">
    <location>
        <begin position="13"/>
        <end position="69"/>
    </location>
</feature>
<dbReference type="CDD" id="cd04632">
    <property type="entry name" value="CBS_pair_arch1_repeat2"/>
    <property type="match status" value="1"/>
</dbReference>
<evidence type="ECO:0000313" key="5">
    <source>
        <dbReference type="Proteomes" id="UP000198531"/>
    </source>
</evidence>
<dbReference type="InterPro" id="IPR046342">
    <property type="entry name" value="CBS_dom_sf"/>
</dbReference>
<dbReference type="Pfam" id="PF00571">
    <property type="entry name" value="CBS"/>
    <property type="match status" value="4"/>
</dbReference>
<keyword evidence="1 2" id="KW-0129">CBS domain</keyword>
<dbReference type="PANTHER" id="PTHR43080:SF2">
    <property type="entry name" value="CBS DOMAIN-CONTAINING PROTEIN"/>
    <property type="match status" value="1"/>
</dbReference>
<proteinExistence type="predicted"/>